<dbReference type="Proteomes" id="UP001310387">
    <property type="component" value="Unassembled WGS sequence"/>
</dbReference>
<evidence type="ECO:0000256" key="1">
    <source>
        <dbReference type="SAM" id="SignalP"/>
    </source>
</evidence>
<evidence type="ECO:0000313" key="2">
    <source>
        <dbReference type="EMBL" id="MEG3615404.1"/>
    </source>
</evidence>
<evidence type="ECO:0000313" key="3">
    <source>
        <dbReference type="Proteomes" id="UP001310387"/>
    </source>
</evidence>
<feature type="signal peptide" evidence="1">
    <location>
        <begin position="1"/>
        <end position="30"/>
    </location>
</feature>
<name>A0ABU7Z7L8_9MICO</name>
<keyword evidence="1" id="KW-0732">Signal</keyword>
<gene>
    <name evidence="2" type="ORF">V5O49_09755</name>
</gene>
<keyword evidence="3" id="KW-1185">Reference proteome</keyword>
<accession>A0ABU7Z7L8</accession>
<reference evidence="2" key="1">
    <citation type="journal article" date="2024" name="Antonie Van Leeuwenhoek">
        <title>Isoptericola haloaureus sp. nov., a dimorphic actinobacterium isolated from mangrove sediments of southeast India, implicating biosaline agricultural significance through nitrogen fixation and salt tolerance genes.</title>
        <authorList>
            <person name="Prathaban M."/>
            <person name="Prathiviraj R."/>
            <person name="Ravichandran M."/>
            <person name="Natarajan S.D."/>
            <person name="Sobanaa M."/>
            <person name="Hari Krishna Kumar S."/>
            <person name="Chandrasekar V."/>
            <person name="Selvin J."/>
        </authorList>
    </citation>
    <scope>NUCLEOTIDE SEQUENCE</scope>
    <source>
        <strain evidence="2">MP1014</strain>
    </source>
</reference>
<comment type="caution">
    <text evidence="2">The sequence shown here is derived from an EMBL/GenBank/DDBJ whole genome shotgun (WGS) entry which is preliminary data.</text>
</comment>
<evidence type="ECO:0008006" key="4">
    <source>
        <dbReference type="Google" id="ProtNLM"/>
    </source>
</evidence>
<protein>
    <recommendedName>
        <fullName evidence="4">WxL domain-containing protein</fullName>
    </recommendedName>
</protein>
<dbReference type="EMBL" id="JBAGLP010000117">
    <property type="protein sequence ID" value="MEG3615404.1"/>
    <property type="molecule type" value="Genomic_DNA"/>
</dbReference>
<reference evidence="2" key="2">
    <citation type="submission" date="2024-02" db="EMBL/GenBank/DDBJ databases">
        <authorList>
            <person name="Prathaban M."/>
            <person name="Mythili R."/>
            <person name="Sharmila Devi N."/>
            <person name="Sobanaa M."/>
            <person name="Prathiviraj R."/>
            <person name="Selvin J."/>
        </authorList>
    </citation>
    <scope>NUCLEOTIDE SEQUENCE</scope>
    <source>
        <strain evidence="2">MP1014</strain>
    </source>
</reference>
<proteinExistence type="predicted"/>
<dbReference type="RefSeq" id="WP_332902056.1">
    <property type="nucleotide sequence ID" value="NZ_JBAGLP010000117.1"/>
</dbReference>
<feature type="chain" id="PRO_5047417089" description="WxL domain-containing protein" evidence="1">
    <location>
        <begin position="31"/>
        <end position="206"/>
    </location>
</feature>
<organism evidence="2 3">
    <name type="scientific">Isoptericola haloaureus</name>
    <dbReference type="NCBI Taxonomy" id="1542902"/>
    <lineage>
        <taxon>Bacteria</taxon>
        <taxon>Bacillati</taxon>
        <taxon>Actinomycetota</taxon>
        <taxon>Actinomycetes</taxon>
        <taxon>Micrococcales</taxon>
        <taxon>Promicromonosporaceae</taxon>
        <taxon>Isoptericola</taxon>
    </lineage>
</organism>
<sequence length="206" mass="21054">MNARATTQWFAGATMGVLLVATVGAGTAAAEDVDDQGIDVSVDITDQGGGELSMTVAANEGVDLVEEGSDESARQFVGTTPTVTVTDTRDPADVPEGHYWAVLGQAGEFVDATDGTKTIGAEYLGWTPTLLSESSTGLVSEGEPVDSAVDAGPGLAGQELLVSTWESGAESGTWDVAADLALRTPADVEAGSYSSTITLTLMEQSF</sequence>